<feature type="compositionally biased region" description="Basic and acidic residues" evidence="2">
    <location>
        <begin position="549"/>
        <end position="560"/>
    </location>
</feature>
<protein>
    <submittedName>
        <fullName evidence="3">Uncharacterized protein</fullName>
    </submittedName>
</protein>
<feature type="compositionally biased region" description="Basic and acidic residues" evidence="2">
    <location>
        <begin position="578"/>
        <end position="590"/>
    </location>
</feature>
<dbReference type="Proteomes" id="UP000673691">
    <property type="component" value="Unassembled WGS sequence"/>
</dbReference>
<feature type="compositionally biased region" description="Polar residues" evidence="2">
    <location>
        <begin position="636"/>
        <end position="652"/>
    </location>
</feature>
<feature type="region of interest" description="Disordered" evidence="2">
    <location>
        <begin position="20"/>
        <end position="45"/>
    </location>
</feature>
<feature type="region of interest" description="Disordered" evidence="2">
    <location>
        <begin position="754"/>
        <end position="774"/>
    </location>
</feature>
<feature type="region of interest" description="Disordered" evidence="2">
    <location>
        <begin position="468"/>
        <end position="524"/>
    </location>
</feature>
<accession>A0A8H8A1H2</accession>
<feature type="region of interest" description="Disordered" evidence="2">
    <location>
        <begin position="630"/>
        <end position="696"/>
    </location>
</feature>
<evidence type="ECO:0000313" key="3">
    <source>
        <dbReference type="EMBL" id="KAG5463142.1"/>
    </source>
</evidence>
<feature type="compositionally biased region" description="Low complexity" evidence="2">
    <location>
        <begin position="567"/>
        <end position="577"/>
    </location>
</feature>
<feature type="region of interest" description="Disordered" evidence="2">
    <location>
        <begin position="138"/>
        <end position="217"/>
    </location>
</feature>
<evidence type="ECO:0000256" key="2">
    <source>
        <dbReference type="SAM" id="MobiDB-lite"/>
    </source>
</evidence>
<feature type="region of interest" description="Disordered" evidence="2">
    <location>
        <begin position="1385"/>
        <end position="1442"/>
    </location>
</feature>
<sequence length="1746" mass="190484">IPAPEGPGCLRAAPRRALSAPAAAAANGSAQPSLPIPPAATPAPLPLAACRRPRRAFRSSAPALRRGPPVVSRGPAERGKRACWSLPVFQARSCLSRTERTMFSNLTNIKDKLNSSLQNLNENVISAATAVRSASSSQASLDQVSGGGGSPQSRPPASKTPSVVSLMSPLESPVGSPRRSSKVPAPPSRTDAGGEEAGPDDQQRQQHQLPSDARDKADKLARLQAKYRGAARSGTLPGFGGQRVQFCGLPISVLLCGRRLLIGRVALSQNWGWLTNRCSGWTGGRAVAGGSLAEYEYEEPDLSCALGPSKLSAEEIKRLTATEDGTFLGSECSPGITATGFAEQRTSKLSARKPVAQQTQEVLPSKGNDLVKFSDSENEDPLGATPRANRRPQRRFSVPSTGLPPPPRLPSAQSNTAAARDDQQLAVLETDFREAQDAERSLQHVAQLLAENKLLREDVTRLEEQAQTLRADARRHARDSPSDTASDGPVKLQPGVSELNARNEKMESEFEEPSAPRKEAASAILDSEEELKNVRCELDGAKERIRQLEMERREHSKDLSDSSGPFAVESESAADRASAAEEKAAEMAAKLEEASRKMEELTLTCTEFEAKTLKLNDELSAARKTIVDMEADASAGQATDRSVTQKSISSHANGPEGGSDGEAASAPAGARGEEIEVLALESEKAEAAARNDERLRNELQADIERLLSEVKTNKDERSKYESLVAELESKIQRAELERDAAREKAKECEEKVLSTIRQQRSDDDATQAAETDLTTAAEELRDSMDLLSKCEQEVDALQTGEEGLQKTREAEADGGEGASTIPGASGWNEDELKERGDTKAKLDETPKRLKELEQVLEEERQQMSAAVAEAEERAAKLLQELEQSRERQTIAELRSEELEREVAAANEELRERKARSADAEETMRTVMANCAAMTAQKDEVEAELQRAKQEVAGMREQHQKAEEYLARKLHQARVQCSNTAEELAENKAIAQKAQEAEANHRQAAEKANGEVRRMRGFCDEHAEASRKLRDHLATREQEMATIRADLAQKIELVEQLRSQQAEDDETKNKSTSLLKASLAQQAAMEKERDAALAEVPNLRRAMAESEAAQAALKEQLVAQEAKFKEGLLARDEKVREIRKRFKEAQAGMQQAVRERAELSETLALRQADMDSLRQEVEEVRYREAESKRAATETAERAGVMEEELQTSKALFERVAKQADELRAKLTEAERAGAGHLARCREAESRLADLDSQSSGRLASFEARLADARRDAEEAESRRAAAVADSERVRAELEELRAARESALRIEEDMGARIAELEKEISGLREESVSGSELPLSGRVASGASFKELEKAVAQRKAEHDKGLEETRVREAHLRTMNKSLKDEIRKLQKQQSAGSVQAPSTPLATRSPPSSQGTGVTSPTGSVSSLRSAAQKQASGDGPSGVSLEYLRNIITKFVELKDQRSRVCVTFPIPRPSSRAPPAAAIGGGPRHRAPDVAGGGAADPAETIKWSRPSHSFSQFFQKVGRLREMRLPLWRPQAGRNDGIKLRVHAAVRPHRPAHLADLQREGRVLERLLHLAAAEVAEVAARLRRPAVRLAPSDVGEVRGPGADLVFERPDEAESLLLRPRYDTHQTTVDIEVAHGSHIQSSGAGRVMLTQSHGHGLVLEDALQVLSFSTSLFSTARACDHNATLLFDANAVEIRNATPFKLITTGSRLETFITWMPLPLPAPGITREQHSQPRMIGIATWC</sequence>
<feature type="compositionally biased region" description="Basic and acidic residues" evidence="2">
    <location>
        <begin position="471"/>
        <end position="481"/>
    </location>
</feature>
<feature type="compositionally biased region" description="Basic and acidic residues" evidence="2">
    <location>
        <begin position="501"/>
        <end position="520"/>
    </location>
</feature>
<feature type="compositionally biased region" description="Low complexity" evidence="2">
    <location>
        <begin position="20"/>
        <end position="33"/>
    </location>
</feature>
<feature type="region of interest" description="Disordered" evidence="2">
    <location>
        <begin position="1352"/>
        <end position="1371"/>
    </location>
</feature>
<reference evidence="3 4" key="1">
    <citation type="journal article" name="Sci. Rep.">
        <title>Genome-scale phylogenetic analyses confirm Olpidium as the closest living zoosporic fungus to the non-flagellated, terrestrial fungi.</title>
        <authorList>
            <person name="Chang Y."/>
            <person name="Rochon D."/>
            <person name="Sekimoto S."/>
            <person name="Wang Y."/>
            <person name="Chovatia M."/>
            <person name="Sandor L."/>
            <person name="Salamov A."/>
            <person name="Grigoriev I.V."/>
            <person name="Stajich J.E."/>
            <person name="Spatafora J.W."/>
        </authorList>
    </citation>
    <scope>NUCLEOTIDE SEQUENCE [LARGE SCALE GENOMIC DNA]</scope>
    <source>
        <strain evidence="3">S191</strain>
    </source>
</reference>
<keyword evidence="4" id="KW-1185">Reference proteome</keyword>
<dbReference type="OrthoDB" id="1926336at2759"/>
<feature type="compositionally biased region" description="Basic and acidic residues" evidence="2">
    <location>
        <begin position="830"/>
        <end position="846"/>
    </location>
</feature>
<feature type="compositionally biased region" description="Basic and acidic residues" evidence="2">
    <location>
        <begin position="681"/>
        <end position="696"/>
    </location>
</feature>
<gene>
    <name evidence="3" type="ORF">BJ554DRAFT_1511</name>
</gene>
<keyword evidence="1" id="KW-0175">Coiled coil</keyword>
<feature type="region of interest" description="Disordered" evidence="2">
    <location>
        <begin position="348"/>
        <end position="420"/>
    </location>
</feature>
<dbReference type="EMBL" id="JAEFCI010001078">
    <property type="protein sequence ID" value="KAG5463142.1"/>
    <property type="molecule type" value="Genomic_DNA"/>
</dbReference>
<evidence type="ECO:0000256" key="1">
    <source>
        <dbReference type="SAM" id="Coils"/>
    </source>
</evidence>
<comment type="caution">
    <text evidence="3">The sequence shown here is derived from an EMBL/GenBank/DDBJ whole genome shotgun (WGS) entry which is preliminary data.</text>
</comment>
<feature type="region of interest" description="Disordered" evidence="2">
    <location>
        <begin position="58"/>
        <end position="77"/>
    </location>
</feature>
<feature type="region of interest" description="Disordered" evidence="2">
    <location>
        <begin position="549"/>
        <end position="590"/>
    </location>
</feature>
<proteinExistence type="predicted"/>
<feature type="compositionally biased region" description="Polar residues" evidence="2">
    <location>
        <begin position="1389"/>
        <end position="1404"/>
    </location>
</feature>
<feature type="non-terminal residue" evidence="3">
    <location>
        <position position="1"/>
    </location>
</feature>
<feature type="region of interest" description="Disordered" evidence="2">
    <location>
        <begin position="1475"/>
        <end position="1504"/>
    </location>
</feature>
<organism evidence="3 4">
    <name type="scientific">Olpidium bornovanus</name>
    <dbReference type="NCBI Taxonomy" id="278681"/>
    <lineage>
        <taxon>Eukaryota</taxon>
        <taxon>Fungi</taxon>
        <taxon>Fungi incertae sedis</taxon>
        <taxon>Olpidiomycota</taxon>
        <taxon>Olpidiomycotina</taxon>
        <taxon>Olpidiomycetes</taxon>
        <taxon>Olpidiales</taxon>
        <taxon>Olpidiaceae</taxon>
        <taxon>Olpidium</taxon>
    </lineage>
</organism>
<evidence type="ECO:0000313" key="4">
    <source>
        <dbReference type="Proteomes" id="UP000673691"/>
    </source>
</evidence>
<feature type="coiled-coil region" evidence="1">
    <location>
        <begin position="1102"/>
        <end position="1175"/>
    </location>
</feature>
<feature type="region of interest" description="Disordered" evidence="2">
    <location>
        <begin position="795"/>
        <end position="846"/>
    </location>
</feature>
<feature type="compositionally biased region" description="Low complexity" evidence="2">
    <location>
        <begin position="1407"/>
        <end position="1425"/>
    </location>
</feature>
<feature type="compositionally biased region" description="Pro residues" evidence="2">
    <location>
        <begin position="34"/>
        <end position="45"/>
    </location>
</feature>
<name>A0A8H8A1H2_9FUNG</name>
<feature type="coiled-coil region" evidence="1">
    <location>
        <begin position="1257"/>
        <end position="1326"/>
    </location>
</feature>